<evidence type="ECO:0000256" key="8">
    <source>
        <dbReference type="SAM" id="MobiDB-lite"/>
    </source>
</evidence>
<evidence type="ECO:0000256" key="3">
    <source>
        <dbReference type="ARBA" id="ARBA00022448"/>
    </source>
</evidence>
<dbReference type="AlphaFoldDB" id="A0A1H8ZF98"/>
<sequence>MTIPTKLRRMFWASGFFAVCLVLVSICFPSSLVGQNCGIPGYTGSEQICAPANGGLGIVLASDSGDRRRSRQQKGEEGHSGNAFSVLGKCSSCHLEDPVLPEGHVATVEMPLAHCRTCHTPKRPMSLAGKMPLDHKHALVGFGCVACHSEEAPFEEPEMEVCLTCHGTLAQLAARTDPSLHANPHGSPHGAPYAECTLCHWQHEESEDYCATCHDFDFALP</sequence>
<keyword evidence="11" id="KW-1185">Reference proteome</keyword>
<keyword evidence="7" id="KW-0408">Iron</keyword>
<accession>A0A1H8ZF98</accession>
<keyword evidence="3" id="KW-0813">Transport</keyword>
<dbReference type="GO" id="GO:0030313">
    <property type="term" value="C:cell envelope"/>
    <property type="evidence" value="ECO:0007669"/>
    <property type="project" value="UniProtKB-SubCell"/>
</dbReference>
<feature type="region of interest" description="Disordered" evidence="8">
    <location>
        <begin position="63"/>
        <end position="82"/>
    </location>
</feature>
<dbReference type="Proteomes" id="UP000198634">
    <property type="component" value="Unassembled WGS sequence"/>
</dbReference>
<evidence type="ECO:0000259" key="9">
    <source>
        <dbReference type="Pfam" id="PF14537"/>
    </source>
</evidence>
<organism evidence="10 11">
    <name type="scientific">Thalassovita taeanensis</name>
    <dbReference type="NCBI Taxonomy" id="657014"/>
    <lineage>
        <taxon>Bacteria</taxon>
        <taxon>Pseudomonadati</taxon>
        <taxon>Pseudomonadota</taxon>
        <taxon>Alphaproteobacteria</taxon>
        <taxon>Rhodobacterales</taxon>
        <taxon>Roseobacteraceae</taxon>
        <taxon>Thalassovita</taxon>
    </lineage>
</organism>
<evidence type="ECO:0000256" key="6">
    <source>
        <dbReference type="ARBA" id="ARBA00022982"/>
    </source>
</evidence>
<keyword evidence="5" id="KW-0479">Metal-binding</keyword>
<dbReference type="GO" id="GO:0046872">
    <property type="term" value="F:metal ion binding"/>
    <property type="evidence" value="ECO:0007669"/>
    <property type="project" value="UniProtKB-KW"/>
</dbReference>
<keyword evidence="6" id="KW-0249">Electron transport</keyword>
<dbReference type="InterPro" id="IPR036280">
    <property type="entry name" value="Multihaem_cyt_sf"/>
</dbReference>
<comment type="cofactor">
    <cofactor evidence="1">
        <name>heme c</name>
        <dbReference type="ChEBI" id="CHEBI:61717"/>
    </cofactor>
</comment>
<evidence type="ECO:0000313" key="10">
    <source>
        <dbReference type="EMBL" id="SEP63052.1"/>
    </source>
</evidence>
<dbReference type="SUPFAM" id="SSF48695">
    <property type="entry name" value="Multiheme cytochromes"/>
    <property type="match status" value="1"/>
</dbReference>
<dbReference type="InterPro" id="IPR012286">
    <property type="entry name" value="Tetrahaem_cytochrome"/>
</dbReference>
<dbReference type="Gene3D" id="1.10.1130.10">
    <property type="entry name" value="Flavocytochrome C3, Chain A"/>
    <property type="match status" value="1"/>
</dbReference>
<reference evidence="10 11" key="1">
    <citation type="submission" date="2016-10" db="EMBL/GenBank/DDBJ databases">
        <authorList>
            <person name="de Groot N.N."/>
        </authorList>
    </citation>
    <scope>NUCLEOTIDE SEQUENCE [LARGE SCALE GENOMIC DNA]</scope>
    <source>
        <strain evidence="10 11">DSM 22007</strain>
    </source>
</reference>
<evidence type="ECO:0000256" key="7">
    <source>
        <dbReference type="ARBA" id="ARBA00023004"/>
    </source>
</evidence>
<dbReference type="STRING" id="657014.SAMN04488092_101424"/>
<comment type="subcellular location">
    <subcellularLocation>
        <location evidence="2">Cell envelope</location>
    </subcellularLocation>
</comment>
<name>A0A1H8ZF98_9RHOB</name>
<evidence type="ECO:0000256" key="2">
    <source>
        <dbReference type="ARBA" id="ARBA00004196"/>
    </source>
</evidence>
<gene>
    <name evidence="10" type="ORF">SAMN04488092_101424</name>
</gene>
<evidence type="ECO:0000256" key="1">
    <source>
        <dbReference type="ARBA" id="ARBA00001926"/>
    </source>
</evidence>
<feature type="domain" description="Tetrahaem cytochrome" evidence="9">
    <location>
        <begin position="137"/>
        <end position="215"/>
    </location>
</feature>
<keyword evidence="4" id="KW-0349">Heme</keyword>
<proteinExistence type="predicted"/>
<protein>
    <submittedName>
        <fullName evidence="10">Cytochrome c3</fullName>
    </submittedName>
</protein>
<dbReference type="Pfam" id="PF14537">
    <property type="entry name" value="Cytochrom_c3_2"/>
    <property type="match status" value="1"/>
</dbReference>
<dbReference type="EMBL" id="FOEP01000001">
    <property type="protein sequence ID" value="SEP63052.1"/>
    <property type="molecule type" value="Genomic_DNA"/>
</dbReference>
<evidence type="ECO:0000256" key="4">
    <source>
        <dbReference type="ARBA" id="ARBA00022617"/>
    </source>
</evidence>
<dbReference type="RefSeq" id="WP_175545234.1">
    <property type="nucleotide sequence ID" value="NZ_FOEP01000001.1"/>
</dbReference>
<evidence type="ECO:0000256" key="5">
    <source>
        <dbReference type="ARBA" id="ARBA00022723"/>
    </source>
</evidence>
<evidence type="ECO:0000313" key="11">
    <source>
        <dbReference type="Proteomes" id="UP000198634"/>
    </source>
</evidence>